<gene>
    <name evidence="1" type="ORF">H0E87_012109</name>
</gene>
<name>A0A8T2YI29_POPDE</name>
<accession>A0A8T2YI29</accession>
<evidence type="ECO:0000313" key="2">
    <source>
        <dbReference type="Proteomes" id="UP000807159"/>
    </source>
</evidence>
<dbReference type="AlphaFoldDB" id="A0A8T2YI29"/>
<dbReference type="EMBL" id="JACEGQ020000006">
    <property type="protein sequence ID" value="KAH8504740.1"/>
    <property type="molecule type" value="Genomic_DNA"/>
</dbReference>
<reference evidence="1" key="1">
    <citation type="journal article" date="2021" name="J. Hered.">
        <title>Genome Assembly of Salicaceae Populus deltoides (Eastern Cottonwood) I-69 Based on Nanopore Sequencing and Hi-C Technologies.</title>
        <authorList>
            <person name="Bai S."/>
            <person name="Wu H."/>
            <person name="Zhang J."/>
            <person name="Pan Z."/>
            <person name="Zhao W."/>
            <person name="Li Z."/>
            <person name="Tong C."/>
        </authorList>
    </citation>
    <scope>NUCLEOTIDE SEQUENCE</scope>
    <source>
        <tissue evidence="1">Leaf</tissue>
    </source>
</reference>
<organism evidence="1 2">
    <name type="scientific">Populus deltoides</name>
    <name type="common">Eastern poplar</name>
    <name type="synonym">Eastern cottonwood</name>
    <dbReference type="NCBI Taxonomy" id="3696"/>
    <lineage>
        <taxon>Eukaryota</taxon>
        <taxon>Viridiplantae</taxon>
        <taxon>Streptophyta</taxon>
        <taxon>Embryophyta</taxon>
        <taxon>Tracheophyta</taxon>
        <taxon>Spermatophyta</taxon>
        <taxon>Magnoliopsida</taxon>
        <taxon>eudicotyledons</taxon>
        <taxon>Gunneridae</taxon>
        <taxon>Pentapetalae</taxon>
        <taxon>rosids</taxon>
        <taxon>fabids</taxon>
        <taxon>Malpighiales</taxon>
        <taxon>Salicaceae</taxon>
        <taxon>Saliceae</taxon>
        <taxon>Populus</taxon>
    </lineage>
</organism>
<evidence type="ECO:0000313" key="1">
    <source>
        <dbReference type="EMBL" id="KAH8504740.1"/>
    </source>
</evidence>
<comment type="caution">
    <text evidence="1">The sequence shown here is derived from an EMBL/GenBank/DDBJ whole genome shotgun (WGS) entry which is preliminary data.</text>
</comment>
<evidence type="ECO:0008006" key="3">
    <source>
        <dbReference type="Google" id="ProtNLM"/>
    </source>
</evidence>
<sequence>MLGKKIVSFKKLAKKVKEISRNECKQSQHECLLRDHNFDDGVTTPTGFFAIYVGEDRERNRLVVPCNVSTFQEVLNAVECCNGRFDFGNLVEEFL</sequence>
<proteinExistence type="predicted"/>
<keyword evidence="2" id="KW-1185">Reference proteome</keyword>
<dbReference type="Proteomes" id="UP000807159">
    <property type="component" value="Chromosome 6"/>
</dbReference>
<protein>
    <recommendedName>
        <fullName evidence="3">SAUR family protein</fullName>
    </recommendedName>
</protein>